<evidence type="ECO:0000256" key="7">
    <source>
        <dbReference type="ARBA" id="ARBA00037904"/>
    </source>
</evidence>
<reference evidence="11 12" key="1">
    <citation type="journal article" date="2012" name="J. Bacteriol.">
        <title>Complete genome sequence of Nocardia brasiliensis HUJEG-1.</title>
        <authorList>
            <person name="Vera-Cabrera L."/>
            <person name="Ortiz-Lopez R."/>
            <person name="Elizondo-Gonzalez R."/>
            <person name="Perez-Maya A.A."/>
            <person name="Ocampo-Candiani J."/>
        </authorList>
    </citation>
    <scope>NUCLEOTIDE SEQUENCE [LARGE SCALE GENOMIC DNA]</scope>
    <source>
        <strain evidence="12">ATCC 700358</strain>
    </source>
</reference>
<name>K0F0N1_NOCB7</name>
<protein>
    <recommendedName>
        <fullName evidence="9">4,4'-diaponeurosporenoate glycosyltransferase</fullName>
    </recommendedName>
</protein>
<organism evidence="11 12">
    <name type="scientific">Nocardia brasiliensis (strain ATCC 700358 / HUJEG-1)</name>
    <dbReference type="NCBI Taxonomy" id="1133849"/>
    <lineage>
        <taxon>Bacteria</taxon>
        <taxon>Bacillati</taxon>
        <taxon>Actinomycetota</taxon>
        <taxon>Actinomycetes</taxon>
        <taxon>Mycobacteriales</taxon>
        <taxon>Nocardiaceae</taxon>
        <taxon>Nocardia</taxon>
    </lineage>
</organism>
<gene>
    <name evidence="11" type="ORF">O3I_025115</name>
</gene>
<dbReference type="AlphaFoldDB" id="K0F0N1"/>
<evidence type="ECO:0000256" key="5">
    <source>
        <dbReference type="ARBA" id="ARBA00023136"/>
    </source>
</evidence>
<keyword evidence="2" id="KW-1003">Cell membrane</keyword>
<evidence type="ECO:0000256" key="6">
    <source>
        <dbReference type="ARBA" id="ARBA00037281"/>
    </source>
</evidence>
<evidence type="ECO:0000256" key="8">
    <source>
        <dbReference type="ARBA" id="ARBA00038120"/>
    </source>
</evidence>
<dbReference type="InterPro" id="IPR029044">
    <property type="entry name" value="Nucleotide-diphossugar_trans"/>
</dbReference>
<proteinExistence type="inferred from homology"/>
<evidence type="ECO:0000256" key="4">
    <source>
        <dbReference type="ARBA" id="ARBA00022679"/>
    </source>
</evidence>
<evidence type="ECO:0000256" key="3">
    <source>
        <dbReference type="ARBA" id="ARBA00022676"/>
    </source>
</evidence>
<dbReference type="EMBL" id="CP003876">
    <property type="protein sequence ID" value="AFU02974.1"/>
    <property type="molecule type" value="Genomic_DNA"/>
</dbReference>
<dbReference type="STRING" id="1133849.O3I_025115"/>
<dbReference type="GO" id="GO:0016757">
    <property type="term" value="F:glycosyltransferase activity"/>
    <property type="evidence" value="ECO:0007669"/>
    <property type="project" value="UniProtKB-KW"/>
</dbReference>
<evidence type="ECO:0000256" key="9">
    <source>
        <dbReference type="ARBA" id="ARBA00040345"/>
    </source>
</evidence>
<comment type="similarity">
    <text evidence="8">Belongs to the glycosyltransferase 2 family. CrtQ subfamily.</text>
</comment>
<dbReference type="PANTHER" id="PTHR43646:SF2">
    <property type="entry name" value="GLYCOSYLTRANSFERASE 2-LIKE DOMAIN-CONTAINING PROTEIN"/>
    <property type="match status" value="1"/>
</dbReference>
<evidence type="ECO:0000313" key="12">
    <source>
        <dbReference type="Proteomes" id="UP000006304"/>
    </source>
</evidence>
<dbReference type="Gene3D" id="3.90.550.10">
    <property type="entry name" value="Spore Coat Polysaccharide Biosynthesis Protein SpsA, Chain A"/>
    <property type="match status" value="1"/>
</dbReference>
<accession>K0F0N1</accession>
<keyword evidence="3" id="KW-0328">Glycosyltransferase</keyword>
<evidence type="ECO:0000259" key="10">
    <source>
        <dbReference type="Pfam" id="PF00535"/>
    </source>
</evidence>
<evidence type="ECO:0000256" key="1">
    <source>
        <dbReference type="ARBA" id="ARBA00004236"/>
    </source>
</evidence>
<comment type="subcellular location">
    <subcellularLocation>
        <location evidence="1">Cell membrane</location>
    </subcellularLocation>
</comment>
<feature type="domain" description="Glycosyltransferase 2-like" evidence="10">
    <location>
        <begin position="18"/>
        <end position="179"/>
    </location>
</feature>
<dbReference type="KEGG" id="nbr:O3I_025115"/>
<dbReference type="Pfam" id="PF00535">
    <property type="entry name" value="Glycos_transf_2"/>
    <property type="match status" value="1"/>
</dbReference>
<dbReference type="eggNOG" id="COG1215">
    <property type="taxonomic scope" value="Bacteria"/>
</dbReference>
<dbReference type="RefSeq" id="WP_014985829.1">
    <property type="nucleotide sequence ID" value="NC_018681.1"/>
</dbReference>
<dbReference type="GO" id="GO:0005886">
    <property type="term" value="C:plasma membrane"/>
    <property type="evidence" value="ECO:0007669"/>
    <property type="project" value="UniProtKB-SubCell"/>
</dbReference>
<dbReference type="InterPro" id="IPR001173">
    <property type="entry name" value="Glyco_trans_2-like"/>
</dbReference>
<evidence type="ECO:0000256" key="2">
    <source>
        <dbReference type="ARBA" id="ARBA00022475"/>
    </source>
</evidence>
<dbReference type="PANTHER" id="PTHR43646">
    <property type="entry name" value="GLYCOSYLTRANSFERASE"/>
    <property type="match status" value="1"/>
</dbReference>
<evidence type="ECO:0000313" key="11">
    <source>
        <dbReference type="EMBL" id="AFU02974.1"/>
    </source>
</evidence>
<comment type="function">
    <text evidence="6">Catalyzes the glycosylation of 4,4'-diaponeurosporenoate, i.e. the esterification of glucose at the C1'' position with the carboxyl group of 4,4'-diaponeurosporenic acid, to form glycosyl-4,4'-diaponeurosporenoate. This is a step in the biosynthesis of staphyloxanthin, an orange pigment present in most staphylococci strains.</text>
</comment>
<keyword evidence="12" id="KW-1185">Reference proteome</keyword>
<comment type="pathway">
    <text evidence="7">Carotenoid biosynthesis; staphyloxanthin biosynthesis; staphyloxanthin from farnesyl diphosphate: step 4/5.</text>
</comment>
<dbReference type="HOGENOM" id="CLU_025996_17_1_11"/>
<keyword evidence="4 11" id="KW-0808">Transferase</keyword>
<dbReference type="SUPFAM" id="SSF53448">
    <property type="entry name" value="Nucleotide-diphospho-sugar transferases"/>
    <property type="match status" value="1"/>
</dbReference>
<keyword evidence="5" id="KW-0472">Membrane</keyword>
<sequence>MWSRVEVAESVRPSAVVVVVPVHNEQHLLRRCLASVEVAASNSDVPVRVVVVLDACTDGSARLVPASMDIVEVGARSVGAARAAGFAYAATHFTVPELARVWYSSTDADSVVPPDWFSGQLVHASAADVVLGTVAVGWGEHPAPVRAEFERRYLRHGCPGRGHHGHIHGANLGLRADWYHRVGGFAPLAVHEDVDLVTRLQAAGARVAWVDRPAVTTSDRRDNRVPGGFGGYLTALAGDHPESA</sequence>
<dbReference type="Proteomes" id="UP000006304">
    <property type="component" value="Chromosome"/>
</dbReference>